<keyword evidence="9" id="KW-1185">Reference proteome</keyword>
<reference evidence="8 9" key="1">
    <citation type="journal article" date="2020" name="Nat. Food">
        <title>A phased Vanilla planifolia genome enables genetic improvement of flavour and production.</title>
        <authorList>
            <person name="Hasing T."/>
            <person name="Tang H."/>
            <person name="Brym M."/>
            <person name="Khazi F."/>
            <person name="Huang T."/>
            <person name="Chambers A.H."/>
        </authorList>
    </citation>
    <scope>NUCLEOTIDE SEQUENCE [LARGE SCALE GENOMIC DNA]</scope>
    <source>
        <tissue evidence="8">Leaf</tissue>
    </source>
</reference>
<dbReference type="GO" id="GO:0046983">
    <property type="term" value="F:protein dimerization activity"/>
    <property type="evidence" value="ECO:0007669"/>
    <property type="project" value="InterPro"/>
</dbReference>
<proteinExistence type="inferred from homology"/>
<dbReference type="GO" id="GO:0000981">
    <property type="term" value="F:DNA-binding transcription factor activity, RNA polymerase II-specific"/>
    <property type="evidence" value="ECO:0007669"/>
    <property type="project" value="TreeGrafter"/>
</dbReference>
<feature type="compositionally biased region" description="Low complexity" evidence="6">
    <location>
        <begin position="79"/>
        <end position="89"/>
    </location>
</feature>
<comment type="caution">
    <text evidence="8">The sequence shown here is derived from an EMBL/GenBank/DDBJ whole genome shotgun (WGS) entry which is preliminary data.</text>
</comment>
<dbReference type="AlphaFoldDB" id="A0A835RDZ4"/>
<dbReference type="InterPro" id="IPR011598">
    <property type="entry name" value="bHLH_dom"/>
</dbReference>
<dbReference type="InterPro" id="IPR045843">
    <property type="entry name" value="IND-like"/>
</dbReference>
<feature type="compositionally biased region" description="Basic and acidic residues" evidence="6">
    <location>
        <begin position="275"/>
        <end position="295"/>
    </location>
</feature>
<evidence type="ECO:0000256" key="3">
    <source>
        <dbReference type="ARBA" id="ARBA00023015"/>
    </source>
</evidence>
<dbReference type="SUPFAM" id="SSF47459">
    <property type="entry name" value="HLH, helix-loop-helix DNA-binding domain"/>
    <property type="match status" value="1"/>
</dbReference>
<organism evidence="8 9">
    <name type="scientific">Vanilla planifolia</name>
    <name type="common">Vanilla</name>
    <dbReference type="NCBI Taxonomy" id="51239"/>
    <lineage>
        <taxon>Eukaryota</taxon>
        <taxon>Viridiplantae</taxon>
        <taxon>Streptophyta</taxon>
        <taxon>Embryophyta</taxon>
        <taxon>Tracheophyta</taxon>
        <taxon>Spermatophyta</taxon>
        <taxon>Magnoliopsida</taxon>
        <taxon>Liliopsida</taxon>
        <taxon>Asparagales</taxon>
        <taxon>Orchidaceae</taxon>
        <taxon>Vanilloideae</taxon>
        <taxon>Vanilleae</taxon>
        <taxon>Vanilla</taxon>
    </lineage>
</organism>
<evidence type="ECO:0000259" key="7">
    <source>
        <dbReference type="PROSITE" id="PS50888"/>
    </source>
</evidence>
<gene>
    <name evidence="8" type="ORF">HPP92_008581</name>
</gene>
<keyword evidence="5" id="KW-0539">Nucleus</keyword>
<name>A0A835RDZ4_VANPL</name>
<evidence type="ECO:0000256" key="2">
    <source>
        <dbReference type="ARBA" id="ARBA00005510"/>
    </source>
</evidence>
<evidence type="ECO:0000313" key="9">
    <source>
        <dbReference type="Proteomes" id="UP000636800"/>
    </source>
</evidence>
<dbReference type="GO" id="GO:0000978">
    <property type="term" value="F:RNA polymerase II cis-regulatory region sequence-specific DNA binding"/>
    <property type="evidence" value="ECO:0007669"/>
    <property type="project" value="TreeGrafter"/>
</dbReference>
<dbReference type="PANTHER" id="PTHR16223">
    <property type="entry name" value="TRANSCRIPTION FACTOR BHLH83-RELATED"/>
    <property type="match status" value="1"/>
</dbReference>
<comment type="similarity">
    <text evidence="2">Belongs to the bHLH protein family.</text>
</comment>
<dbReference type="InterPro" id="IPR036638">
    <property type="entry name" value="HLH_DNA-bd_sf"/>
</dbReference>
<dbReference type="PROSITE" id="PS50888">
    <property type="entry name" value="BHLH"/>
    <property type="match status" value="1"/>
</dbReference>
<evidence type="ECO:0000256" key="4">
    <source>
        <dbReference type="ARBA" id="ARBA00023163"/>
    </source>
</evidence>
<dbReference type="CDD" id="cd11393">
    <property type="entry name" value="bHLH_AtbHLH_like"/>
    <property type="match status" value="1"/>
</dbReference>
<feature type="domain" description="BHLH" evidence="7">
    <location>
        <begin position="308"/>
        <end position="357"/>
    </location>
</feature>
<sequence length="431" mass="47852">MTQEGSEASVASSSPAANWWPEMNTNPMAVSWNVLTTHRWQQQHQPQFSTNVNPSNSSGEEDISMATNSFTHHSGLGITSSPSSSSAATAVIDPGENHLWNQVFLGVGSHGEGEKFLEVLSSKGLTTHMFDPACDYLKKLDSSWELTNSSSSLDTLERQLKTYTGGHMIESERVTSNLTDLISHWTIAPPNPHIDQVHIAPSTCNVSMSPNPMPYLSPHIKHELGEGSTFSLGGLTNGDQVMSDAPWAAARTTPDLNSYVSQHKPSSLRSQRWFESSKREGNMRPRHLKEERTEDSSEAVLKKFKHESPSASPANKMQAPKVKVSEKITALQQIVSPFGRTDTASVLLEAINYISYLQEQIQLLSDPYLKSSANKDHNSWHGLERKEKTENKSDLRSRGLCLVPISCTPQIYRDNTGPDYWTPPYRGCLYR</sequence>
<protein>
    <recommendedName>
        <fullName evidence="7">BHLH domain-containing protein</fullName>
    </recommendedName>
</protein>
<feature type="region of interest" description="Disordered" evidence="6">
    <location>
        <begin position="41"/>
        <end position="63"/>
    </location>
</feature>
<feature type="region of interest" description="Disordered" evidence="6">
    <location>
        <begin position="1"/>
        <end position="23"/>
    </location>
</feature>
<dbReference type="InterPro" id="IPR045239">
    <property type="entry name" value="bHLH95_bHLH"/>
</dbReference>
<accession>A0A835RDZ4</accession>
<dbReference type="EMBL" id="JADCNL010000004">
    <property type="protein sequence ID" value="KAG0484502.1"/>
    <property type="molecule type" value="Genomic_DNA"/>
</dbReference>
<evidence type="ECO:0000256" key="6">
    <source>
        <dbReference type="SAM" id="MobiDB-lite"/>
    </source>
</evidence>
<dbReference type="Proteomes" id="UP000636800">
    <property type="component" value="Unassembled WGS sequence"/>
</dbReference>
<evidence type="ECO:0000256" key="5">
    <source>
        <dbReference type="ARBA" id="ARBA00023242"/>
    </source>
</evidence>
<feature type="region of interest" description="Disordered" evidence="6">
    <location>
        <begin position="70"/>
        <end position="89"/>
    </location>
</feature>
<feature type="region of interest" description="Disordered" evidence="6">
    <location>
        <begin position="269"/>
        <end position="299"/>
    </location>
</feature>
<dbReference type="GO" id="GO:0005634">
    <property type="term" value="C:nucleus"/>
    <property type="evidence" value="ECO:0007669"/>
    <property type="project" value="UniProtKB-SubCell"/>
</dbReference>
<feature type="compositionally biased region" description="Low complexity" evidence="6">
    <location>
        <begin position="1"/>
        <end position="17"/>
    </location>
</feature>
<comment type="subcellular location">
    <subcellularLocation>
        <location evidence="1">Nucleus</location>
    </subcellularLocation>
</comment>
<dbReference type="PANTHER" id="PTHR16223:SF171">
    <property type="entry name" value="BASIC HELIX-LOOP-HELIX (BHLH) DNA-BINDING SUPERFAMILY PROTEIN"/>
    <property type="match status" value="1"/>
</dbReference>
<evidence type="ECO:0000313" key="8">
    <source>
        <dbReference type="EMBL" id="KAG0484502.1"/>
    </source>
</evidence>
<evidence type="ECO:0000256" key="1">
    <source>
        <dbReference type="ARBA" id="ARBA00004123"/>
    </source>
</evidence>
<keyword evidence="4" id="KW-0804">Transcription</keyword>
<keyword evidence="3" id="KW-0805">Transcription regulation</keyword>
<feature type="compositionally biased region" description="Polar residues" evidence="6">
    <location>
        <begin position="41"/>
        <end position="58"/>
    </location>
</feature>